<name>A0A8J2JC61_9HEXA</name>
<dbReference type="EMBL" id="CAJVCH010041714">
    <property type="protein sequence ID" value="CAG7716861.1"/>
    <property type="molecule type" value="Genomic_DNA"/>
</dbReference>
<feature type="transmembrane region" description="Helical" evidence="6">
    <location>
        <begin position="283"/>
        <end position="303"/>
    </location>
</feature>
<dbReference type="SMART" id="SM00382">
    <property type="entry name" value="AAA"/>
    <property type="match status" value="2"/>
</dbReference>
<feature type="transmembrane region" description="Helical" evidence="6">
    <location>
        <begin position="1123"/>
        <end position="1148"/>
    </location>
</feature>
<dbReference type="Pfam" id="PF12698">
    <property type="entry name" value="ABC2_membrane_3"/>
    <property type="match status" value="2"/>
</dbReference>
<dbReference type="PROSITE" id="PS00211">
    <property type="entry name" value="ABC_TRANSPORTER_1"/>
    <property type="match status" value="1"/>
</dbReference>
<dbReference type="GO" id="GO:0140359">
    <property type="term" value="F:ABC-type transporter activity"/>
    <property type="evidence" value="ECO:0007669"/>
    <property type="project" value="InterPro"/>
</dbReference>
<dbReference type="FunFam" id="3.40.50.300:FF:000327">
    <property type="entry name" value="ATP-binding cassette sub-family A member 3"/>
    <property type="match status" value="1"/>
</dbReference>
<dbReference type="InterPro" id="IPR017871">
    <property type="entry name" value="ABC_transporter-like_CS"/>
</dbReference>
<dbReference type="Pfam" id="PF00005">
    <property type="entry name" value="ABC_tran"/>
    <property type="match status" value="2"/>
</dbReference>
<dbReference type="Pfam" id="PF23321">
    <property type="entry name" value="R1_ABCA1"/>
    <property type="match status" value="1"/>
</dbReference>
<dbReference type="Proteomes" id="UP000708208">
    <property type="component" value="Unassembled WGS sequence"/>
</dbReference>
<feature type="transmembrane region" description="Helical" evidence="6">
    <location>
        <begin position="1043"/>
        <end position="1066"/>
    </location>
</feature>
<evidence type="ECO:0000256" key="2">
    <source>
        <dbReference type="ARBA" id="ARBA00022692"/>
    </source>
</evidence>
<feature type="domain" description="ABC transporter" evidence="7">
    <location>
        <begin position="551"/>
        <end position="782"/>
    </location>
</feature>
<dbReference type="PANTHER" id="PTHR19229">
    <property type="entry name" value="ATP-BINDING CASSETTE TRANSPORTER SUBFAMILY A ABCA"/>
    <property type="match status" value="1"/>
</dbReference>
<dbReference type="OrthoDB" id="6512918at2759"/>
<accession>A0A8J2JC61</accession>
<organism evidence="8 9">
    <name type="scientific">Allacma fusca</name>
    <dbReference type="NCBI Taxonomy" id="39272"/>
    <lineage>
        <taxon>Eukaryota</taxon>
        <taxon>Metazoa</taxon>
        <taxon>Ecdysozoa</taxon>
        <taxon>Arthropoda</taxon>
        <taxon>Hexapoda</taxon>
        <taxon>Collembola</taxon>
        <taxon>Symphypleona</taxon>
        <taxon>Sminthuridae</taxon>
        <taxon>Allacma</taxon>
    </lineage>
</organism>
<evidence type="ECO:0000313" key="8">
    <source>
        <dbReference type="EMBL" id="CAG7716861.1"/>
    </source>
</evidence>
<gene>
    <name evidence="8" type="ORF">AFUS01_LOCUS6348</name>
</gene>
<feature type="transmembrane region" description="Helical" evidence="6">
    <location>
        <begin position="1189"/>
        <end position="1211"/>
    </location>
</feature>
<protein>
    <recommendedName>
        <fullName evidence="7">ABC transporter domain-containing protein</fullName>
    </recommendedName>
</protein>
<feature type="transmembrane region" description="Helical" evidence="6">
    <location>
        <begin position="1256"/>
        <end position="1273"/>
    </location>
</feature>
<feature type="transmembrane region" description="Helical" evidence="6">
    <location>
        <begin position="37"/>
        <end position="56"/>
    </location>
</feature>
<dbReference type="GO" id="GO:0016887">
    <property type="term" value="F:ATP hydrolysis activity"/>
    <property type="evidence" value="ECO:0007669"/>
    <property type="project" value="InterPro"/>
</dbReference>
<feature type="transmembrane region" description="Helical" evidence="6">
    <location>
        <begin position="426"/>
        <end position="447"/>
    </location>
</feature>
<keyword evidence="3 6" id="KW-1133">Transmembrane helix</keyword>
<comment type="caution">
    <text evidence="8">The sequence shown here is derived from an EMBL/GenBank/DDBJ whole genome shotgun (WGS) entry which is preliminary data.</text>
</comment>
<feature type="transmembrane region" description="Helical" evidence="6">
    <location>
        <begin position="395"/>
        <end position="414"/>
    </location>
</feature>
<feature type="transmembrane region" description="Helical" evidence="6">
    <location>
        <begin position="1160"/>
        <end position="1177"/>
    </location>
</feature>
<feature type="transmembrane region" description="Helical" evidence="6">
    <location>
        <begin position="369"/>
        <end position="389"/>
    </location>
</feature>
<sequence>MGEHKRLKSRKILGTTWARKFKLLLWKNFTVQIRSKLHTLIEIVLPLVFMLAFGYLRVVMPVEKFPEPTVFPAFDVKSVPGVLKTTTKIFYTPSTPYWDDLMGTIHKEYFTARRLNYDFEGFATEADLVKAYDNSTRGMSATVDYLGVPKIMSPVLAGIIFPEMEPSENSSKIQYALRFPAYQRTDFEIFSERLFLKPSWYTDTLYPIFTLPGPRSAKKNSGGLPGYLDEGFLYLQNAIESTIIKTFLNETQKGDLESYRVNMQRFPYPAYSKDEFTAALQIWFCYFLVFAFVYPVMSITKSIVYEKECRLKEYMKIMGLPNWLHWTAWFIKAFVSLGLSCLLILLLVKVKLTGERSILTETDSWIIMLVLMCHSVTIIGFCFFMSTLFATANTAATAAGFVWSINFIPFGYVFPRINMMTRVSKYWSCLLVGNIPISYVCYIFAMFEGTSAGVQWSNITEGTTPDDDFSILDCIVMMLVNAGVSMIAGFYIELVWPGKYGVPLPWYFPFTKWYWTNGIQQGSTLDLGNDVASNKRNKYFEGDPVHLKAGIHIQGLTKKFGKNVAVKNLDLKFYENQVTALLGHNGAGKTTTMSMLTGLVTPSSGTAIVNGYDISKDMRAVRCSLGLCPQYNVLFDELTVEEHIKFFSLLKGYTDSEATQEANRVIEILGFEAKRNAQAQTLSGGMKRKLSVGIAFCAGSKAVLLDEPTSGMDPGARRSLFLKKQYGGDHQLIIVKQPICIPNMVLNFLQNNIPSIRLKDEVGAELSYFLPDDQSSEFPALFEELESQKDLLGISSFGVGNTSMEEVFMRVGKQDQKNNDSKDVNGAGATQNTPMLSNGFERDGPRYTGLELSLHQLKAVLVKKLLFLMRNQGLALLQMAIPVISVSLCMWCFKSLPGLTTPTPLFANLDKYENIGRTIILTSCDSNSQICEGYRDFISEKYSLENHPNSSVVDAYLEKATESQRYAESKFMVGLEEDSASKTLTAYFNNQPFHNPPVALNFISNGWLRYFGVEAEISVVNHPFDYNDADNIKQAGNIFTLPFFAGWIIEFTLGIMGGAFIIFPVYERMVGAKHLQFVAGLKAPIYWAGAFMIDIVNYMIPCTLMLVVLMVMNIQQFMQYEVILWYLVMCFLHGAVMISMMDLFSFVFTIPASGFARMTLFNSGSGLSAMVTVLALENPELDLTHLADALHNVFIFIPNYALGMGIIQVAVHHDLKESCENFNLESLCKLDKNFICCRKYQESFYAWEPSGIGKNLVSLFCYTIVFFLGVLLLENKIHIKTARYFRRICTRKLEQPSVSDQDDNEMTDDEDVTREAERINSQSLISAFKTDNLVIRKVRKVYNRNLTAVKDLSLGVPKGETFGLLGVNGAGKTTLFKMITGDIELTSGDIFLCKNSVRRNLSEVYRNLGYCPQFDALIEQLTGRETIRMFANEKGIQDSHIDRITNNLAESLMFTKHIDKKVWEYSGGNRRKLSTAVAMLGNPKVIFLDEPTTGLDPVARRHVWNAVNLLRESGTSVVITSHSMEECEALCSRLAIMVDGRFRCLGSPQHLKNKFGEGYSIVAQLNYTSTTSSKTEQDNQVSGNLQPWELELGGLKDFIKSHFPDCELKDSHPGYVQYYVPGSSTKWARLFAVMEKAKEEFNLDAYSVGQTSLEQVFLNFTTMAKSYEE</sequence>
<feature type="transmembrane region" description="Helical" evidence="6">
    <location>
        <begin position="469"/>
        <end position="492"/>
    </location>
</feature>
<dbReference type="InterPro" id="IPR003439">
    <property type="entry name" value="ABC_transporter-like_ATP-bd"/>
</dbReference>
<feature type="domain" description="ABC transporter" evidence="7">
    <location>
        <begin position="1328"/>
        <end position="1564"/>
    </location>
</feature>
<evidence type="ECO:0000313" key="9">
    <source>
        <dbReference type="Proteomes" id="UP000708208"/>
    </source>
</evidence>
<dbReference type="InterPro" id="IPR056264">
    <property type="entry name" value="R2_ABCA1-4-like"/>
</dbReference>
<evidence type="ECO:0000256" key="3">
    <source>
        <dbReference type="ARBA" id="ARBA00022989"/>
    </source>
</evidence>
<evidence type="ECO:0000259" key="7">
    <source>
        <dbReference type="PROSITE" id="PS50893"/>
    </source>
</evidence>
<dbReference type="InterPro" id="IPR026082">
    <property type="entry name" value="ABCA"/>
</dbReference>
<reference evidence="8" key="1">
    <citation type="submission" date="2021-06" db="EMBL/GenBank/DDBJ databases">
        <authorList>
            <person name="Hodson N. C."/>
            <person name="Mongue J. A."/>
            <person name="Jaron S. K."/>
        </authorList>
    </citation>
    <scope>NUCLEOTIDE SEQUENCE</scope>
</reference>
<keyword evidence="4 6" id="KW-0472">Membrane</keyword>
<feature type="transmembrane region" description="Helical" evidence="6">
    <location>
        <begin position="1086"/>
        <end position="1111"/>
    </location>
</feature>
<evidence type="ECO:0000256" key="1">
    <source>
        <dbReference type="ARBA" id="ARBA00004141"/>
    </source>
</evidence>
<dbReference type="InterPro" id="IPR013525">
    <property type="entry name" value="ABC2_TM"/>
</dbReference>
<proteinExistence type="predicted"/>
<feature type="transmembrane region" description="Helical" evidence="6">
    <location>
        <begin position="323"/>
        <end position="348"/>
    </location>
</feature>
<dbReference type="InterPro" id="IPR003593">
    <property type="entry name" value="AAA+_ATPase"/>
</dbReference>
<evidence type="ECO:0000256" key="4">
    <source>
        <dbReference type="ARBA" id="ARBA00023136"/>
    </source>
</evidence>
<keyword evidence="9" id="KW-1185">Reference proteome</keyword>
<feature type="region of interest" description="Disordered" evidence="5">
    <location>
        <begin position="815"/>
        <end position="840"/>
    </location>
</feature>
<keyword evidence="2 6" id="KW-0812">Transmembrane</keyword>
<evidence type="ECO:0000256" key="6">
    <source>
        <dbReference type="SAM" id="Phobius"/>
    </source>
</evidence>
<dbReference type="GO" id="GO:0005319">
    <property type="term" value="F:lipid transporter activity"/>
    <property type="evidence" value="ECO:0007669"/>
    <property type="project" value="TreeGrafter"/>
</dbReference>
<evidence type="ECO:0000256" key="5">
    <source>
        <dbReference type="SAM" id="MobiDB-lite"/>
    </source>
</evidence>
<dbReference type="GO" id="GO:0005524">
    <property type="term" value="F:ATP binding"/>
    <property type="evidence" value="ECO:0007669"/>
    <property type="project" value="InterPro"/>
</dbReference>
<dbReference type="PANTHER" id="PTHR19229:SF250">
    <property type="entry name" value="ABC TRANSPORTER DOMAIN-CONTAINING PROTEIN-RELATED"/>
    <property type="match status" value="1"/>
</dbReference>
<dbReference type="PROSITE" id="PS50893">
    <property type="entry name" value="ABC_TRANSPORTER_2"/>
    <property type="match status" value="2"/>
</dbReference>
<dbReference type="GO" id="GO:0016020">
    <property type="term" value="C:membrane"/>
    <property type="evidence" value="ECO:0007669"/>
    <property type="project" value="UniProtKB-SubCell"/>
</dbReference>
<comment type="subcellular location">
    <subcellularLocation>
        <location evidence="1">Membrane</location>
        <topology evidence="1">Multi-pass membrane protein</topology>
    </subcellularLocation>
</comment>
<dbReference type="CDD" id="cd03263">
    <property type="entry name" value="ABC_subfamily_A"/>
    <property type="match status" value="2"/>
</dbReference>